<feature type="compositionally biased region" description="Polar residues" evidence="10">
    <location>
        <begin position="1"/>
        <end position="12"/>
    </location>
</feature>
<feature type="region of interest" description="Disordered" evidence="10">
    <location>
        <begin position="279"/>
        <end position="313"/>
    </location>
</feature>
<evidence type="ECO:0000256" key="2">
    <source>
        <dbReference type="ARBA" id="ARBA00012513"/>
    </source>
</evidence>
<dbReference type="Gene3D" id="3.20.200.10">
    <property type="entry name" value="MHCK/EF2 kinase"/>
    <property type="match status" value="1"/>
</dbReference>
<keyword evidence="4" id="KW-0808">Transferase</keyword>
<dbReference type="InterPro" id="IPR013783">
    <property type="entry name" value="Ig-like_fold"/>
</dbReference>
<feature type="region of interest" description="Disordered" evidence="10">
    <location>
        <begin position="494"/>
        <end position="516"/>
    </location>
</feature>
<dbReference type="PANTHER" id="PTHR47091:SF2">
    <property type="entry name" value="ALPHA-PROTEIN KINASE 2"/>
    <property type="match status" value="1"/>
</dbReference>
<feature type="region of interest" description="Disordered" evidence="10">
    <location>
        <begin position="712"/>
        <end position="776"/>
    </location>
</feature>
<dbReference type="Proteomes" id="UP001044222">
    <property type="component" value="Chromosome 15"/>
</dbReference>
<evidence type="ECO:0000256" key="5">
    <source>
        <dbReference type="ARBA" id="ARBA00022777"/>
    </source>
</evidence>
<sequence>MTANQEDPNVPNNLLMADATADLPWHEPPSKEQNEDDCNLRDDSRAYSSCSAAESLLPFTNCLTEKSINESDSEAHKINSKGDVAQSLPGLSAPVVPTDLNSSCTGTQDICLTQPKTETGCYASDELWLHADQVPTGEEEHAILGKQSRYSDVTVFGGGHKEGREVSGYPLEMVAAIGSPVDDSWFRMPPVKTWPSMDSWSGTRSNIVHIVLSSPEEPPAIVIQTLEVMAIKDKEVKPHQAQEDTKTVEQMCLITASKEDSELTAERGVEKVQTLLKIQAGDSDGHSPHCGDKGDRETPLTEEHSSHVTSEEARCSSLPCNIASQNLRESDITDMLPSPECIATAALCASAEDIAPLWEKMPVGEEDMEIYCEKRTSSQVPVEEKVSKSKCQNSSEELQTPELETDALWKVTEDPLFPLYADVKEGAIRSRNNESQIFSGYSSEPCAVKPMRGEEQGHSTEGLSPDTVLQGAAEIFQGLACAPVQKSPQTQDYTLAGETGSAGRHKDKPLHGNLQGDRNERLNFIMPLAPICRRNIHLNTDTYATLKGDQQQAKFSETDRNWTFDTSGAFSSRNQTELLDSGTGKTACPDFPSGQDDHDEKLAFCCAQSLDEDLLKPSSPGDTQQHLSVDERSYKTSGTVVSSNFSKEFSKLLTLTGDAFLVCEENKTAYITLDLNDPVCYATWPGLENGNRTDYTSALEYMKTNKTRCVCEGEEKGPKMPHKTSRTSSGSKTSTGHKSKEKPAGHREKSKQATAQATKKQETPIPESLVTSESPTANLGCKALSVTDVETKEMIEKCPKSRGKKKKKQSQHSSGKAEAETLIEVESGARPKTAEGKTDTFDASLTGQAGGSDKLSALTSQTNCLLIQKQSEVKNVTAKVKGKGTVFDSPVTATDTVESQSAGLAKQRGQRILKCRHLFENKDGKRPAESKPQKSSVLVKKEEQAVAAAAGQRKAYSEVVKQKPQTHEAPKVLQNIRAEKLSDDPGSIGLRCQFSALSVESSVVWTKEGVILEQVKRSACDESLLSFTISIPSSKDLGRYQCCLSCPLGTLSSEFYLTSDVLSELLPSQDHHAAEVVEGVEEDVKCTPLLFKEDFLSEQYFGENQPASILTEQVHFGEGMHRRAFRTKLLDSMLPVFSPGLSCVLKVHNVISQGTRNNEELIHKNYSLAVEECSVQNTAREYIKAYTTVAKSAEEFGEVPEIIPILLVHRPSSDIPYATLEEELIGDFVKYSVKDGKEINLKRRDSEPGQKCCAFQHWVYNKTEGNLLVTDMQGVGLKLTDVGIATHKKGYKGFRGNCATSFIDQFKALHQCNKFCELLGLKPLQPSQSKPKRTQTAPNPKPQPQQKKKTFVVHLKSKS</sequence>
<dbReference type="GO" id="GO:0004674">
    <property type="term" value="F:protein serine/threonine kinase activity"/>
    <property type="evidence" value="ECO:0007669"/>
    <property type="project" value="UniProtKB-KW"/>
</dbReference>
<comment type="similarity">
    <text evidence="1">Belongs to the protein kinase superfamily. Alpha-type protein kinase family. ALPK subfamily.</text>
</comment>
<dbReference type="InterPro" id="IPR011009">
    <property type="entry name" value="Kinase-like_dom_sf"/>
</dbReference>
<feature type="region of interest" description="Disordered" evidence="10">
    <location>
        <begin position="1324"/>
        <end position="1359"/>
    </location>
</feature>
<evidence type="ECO:0000256" key="10">
    <source>
        <dbReference type="SAM" id="MobiDB-lite"/>
    </source>
</evidence>
<proteinExistence type="inferred from homology"/>
<evidence type="ECO:0000259" key="11">
    <source>
        <dbReference type="PROSITE" id="PS50835"/>
    </source>
</evidence>
<evidence type="ECO:0000256" key="6">
    <source>
        <dbReference type="ARBA" id="ARBA00023157"/>
    </source>
</evidence>
<dbReference type="GO" id="GO:0005524">
    <property type="term" value="F:ATP binding"/>
    <property type="evidence" value="ECO:0007669"/>
    <property type="project" value="InterPro"/>
</dbReference>
<accession>A0A9D3LQR1</accession>
<dbReference type="Pfam" id="PF02816">
    <property type="entry name" value="Alpha_kinase"/>
    <property type="match status" value="1"/>
</dbReference>
<evidence type="ECO:0000256" key="4">
    <source>
        <dbReference type="ARBA" id="ARBA00022679"/>
    </source>
</evidence>
<organism evidence="13 14">
    <name type="scientific">Anguilla anguilla</name>
    <name type="common">European freshwater eel</name>
    <name type="synonym">Muraena anguilla</name>
    <dbReference type="NCBI Taxonomy" id="7936"/>
    <lineage>
        <taxon>Eukaryota</taxon>
        <taxon>Metazoa</taxon>
        <taxon>Chordata</taxon>
        <taxon>Craniata</taxon>
        <taxon>Vertebrata</taxon>
        <taxon>Euteleostomi</taxon>
        <taxon>Actinopterygii</taxon>
        <taxon>Neopterygii</taxon>
        <taxon>Teleostei</taxon>
        <taxon>Anguilliformes</taxon>
        <taxon>Anguillidae</taxon>
        <taxon>Anguilla</taxon>
    </lineage>
</organism>
<feature type="domain" description="Alpha-type protein kinase" evidence="12">
    <location>
        <begin position="1092"/>
        <end position="1324"/>
    </location>
</feature>
<reference evidence="13" key="1">
    <citation type="submission" date="2021-01" db="EMBL/GenBank/DDBJ databases">
        <title>A chromosome-scale assembly of European eel, Anguilla anguilla.</title>
        <authorList>
            <person name="Henkel C."/>
            <person name="Jong-Raadsen S.A."/>
            <person name="Dufour S."/>
            <person name="Weltzien F.-A."/>
            <person name="Palstra A.P."/>
            <person name="Pelster B."/>
            <person name="Spaink H.P."/>
            <person name="Van Den Thillart G.E."/>
            <person name="Jansen H."/>
            <person name="Zahm M."/>
            <person name="Klopp C."/>
            <person name="Cedric C."/>
            <person name="Louis A."/>
            <person name="Berthelot C."/>
            <person name="Parey E."/>
            <person name="Roest Crollius H."/>
            <person name="Montfort J."/>
            <person name="Robinson-Rechavi M."/>
            <person name="Bucao C."/>
            <person name="Bouchez O."/>
            <person name="Gislard M."/>
            <person name="Lluch J."/>
            <person name="Milhes M."/>
            <person name="Lampietro C."/>
            <person name="Lopez Roques C."/>
            <person name="Donnadieu C."/>
            <person name="Braasch I."/>
            <person name="Desvignes T."/>
            <person name="Postlethwait J."/>
            <person name="Bobe J."/>
            <person name="Guiguen Y."/>
            <person name="Dirks R."/>
        </authorList>
    </citation>
    <scope>NUCLEOTIDE SEQUENCE</scope>
    <source>
        <strain evidence="13">Tag_6206</strain>
        <tissue evidence="13">Liver</tissue>
    </source>
</reference>
<keyword evidence="7" id="KW-0393">Immunoglobulin domain</keyword>
<dbReference type="EMBL" id="JAFIRN010000015">
    <property type="protein sequence ID" value="KAG5834607.1"/>
    <property type="molecule type" value="Genomic_DNA"/>
</dbReference>
<dbReference type="SMART" id="SM00811">
    <property type="entry name" value="Alpha_kinase"/>
    <property type="match status" value="1"/>
</dbReference>
<dbReference type="Gene3D" id="2.60.40.10">
    <property type="entry name" value="Immunoglobulins"/>
    <property type="match status" value="1"/>
</dbReference>
<evidence type="ECO:0000313" key="14">
    <source>
        <dbReference type="Proteomes" id="UP001044222"/>
    </source>
</evidence>
<dbReference type="SUPFAM" id="SSF48726">
    <property type="entry name" value="Immunoglobulin"/>
    <property type="match status" value="1"/>
</dbReference>
<feature type="compositionally biased region" description="Basic residues" evidence="10">
    <location>
        <begin position="800"/>
        <end position="810"/>
    </location>
</feature>
<keyword evidence="6" id="KW-1015">Disulfide bond</keyword>
<dbReference type="InterPro" id="IPR004166">
    <property type="entry name" value="a-kinase_dom"/>
</dbReference>
<comment type="catalytic activity">
    <reaction evidence="9">
        <text>L-seryl-[protein] + ATP = O-phospho-L-seryl-[protein] + ADP + H(+)</text>
        <dbReference type="Rhea" id="RHEA:17989"/>
        <dbReference type="Rhea" id="RHEA-COMP:9863"/>
        <dbReference type="Rhea" id="RHEA-COMP:11604"/>
        <dbReference type="ChEBI" id="CHEBI:15378"/>
        <dbReference type="ChEBI" id="CHEBI:29999"/>
        <dbReference type="ChEBI" id="CHEBI:30616"/>
        <dbReference type="ChEBI" id="CHEBI:83421"/>
        <dbReference type="ChEBI" id="CHEBI:456216"/>
        <dbReference type="EC" id="2.7.11.1"/>
    </reaction>
</comment>
<feature type="compositionally biased region" description="Basic residues" evidence="10">
    <location>
        <begin position="1346"/>
        <end position="1359"/>
    </location>
</feature>
<keyword evidence="3" id="KW-0723">Serine/threonine-protein kinase</keyword>
<dbReference type="InterPro" id="IPR007110">
    <property type="entry name" value="Ig-like_dom"/>
</dbReference>
<dbReference type="PROSITE" id="PS51158">
    <property type="entry name" value="ALPHA_KINASE"/>
    <property type="match status" value="1"/>
</dbReference>
<feature type="compositionally biased region" description="Basic and acidic residues" evidence="10">
    <location>
        <begin position="827"/>
        <end position="840"/>
    </location>
</feature>
<dbReference type="PANTHER" id="PTHR47091">
    <property type="entry name" value="ALPHA-PROTEIN KINASE 2-RELATED"/>
    <property type="match status" value="1"/>
</dbReference>
<dbReference type="EC" id="2.7.11.1" evidence="2"/>
<feature type="compositionally biased region" description="Basic and acidic residues" evidence="10">
    <location>
        <begin position="24"/>
        <end position="43"/>
    </location>
</feature>
<feature type="compositionally biased region" description="Basic and acidic residues" evidence="10">
    <location>
        <begin position="741"/>
        <end position="751"/>
    </location>
</feature>
<dbReference type="PROSITE" id="PS50835">
    <property type="entry name" value="IG_LIKE"/>
    <property type="match status" value="1"/>
</dbReference>
<comment type="catalytic activity">
    <reaction evidence="8">
        <text>L-threonyl-[protein] + ATP = O-phospho-L-threonyl-[protein] + ADP + H(+)</text>
        <dbReference type="Rhea" id="RHEA:46608"/>
        <dbReference type="Rhea" id="RHEA-COMP:11060"/>
        <dbReference type="Rhea" id="RHEA-COMP:11605"/>
        <dbReference type="ChEBI" id="CHEBI:15378"/>
        <dbReference type="ChEBI" id="CHEBI:30013"/>
        <dbReference type="ChEBI" id="CHEBI:30616"/>
        <dbReference type="ChEBI" id="CHEBI:61977"/>
        <dbReference type="ChEBI" id="CHEBI:456216"/>
        <dbReference type="EC" id="2.7.11.1"/>
    </reaction>
</comment>
<evidence type="ECO:0000256" key="3">
    <source>
        <dbReference type="ARBA" id="ARBA00022527"/>
    </source>
</evidence>
<gene>
    <name evidence="13" type="ORF">ANANG_G00263250</name>
</gene>
<evidence type="ECO:0000259" key="12">
    <source>
        <dbReference type="PROSITE" id="PS51158"/>
    </source>
</evidence>
<comment type="caution">
    <text evidence="13">The sequence shown here is derived from an EMBL/GenBank/DDBJ whole genome shotgun (WGS) entry which is preliminary data.</text>
</comment>
<evidence type="ECO:0000256" key="7">
    <source>
        <dbReference type="ARBA" id="ARBA00023319"/>
    </source>
</evidence>
<evidence type="ECO:0000256" key="1">
    <source>
        <dbReference type="ARBA" id="ARBA00008651"/>
    </source>
</evidence>
<name>A0A9D3LQR1_ANGAN</name>
<evidence type="ECO:0000256" key="8">
    <source>
        <dbReference type="ARBA" id="ARBA00047899"/>
    </source>
</evidence>
<feature type="region of interest" description="Disordered" evidence="10">
    <location>
        <begin position="1"/>
        <end position="43"/>
    </location>
</feature>
<dbReference type="SUPFAM" id="SSF56112">
    <property type="entry name" value="Protein kinase-like (PK-like)"/>
    <property type="match status" value="1"/>
</dbReference>
<evidence type="ECO:0000313" key="13">
    <source>
        <dbReference type="EMBL" id="KAG5834607.1"/>
    </source>
</evidence>
<keyword evidence="5" id="KW-0418">Kinase</keyword>
<feature type="compositionally biased region" description="Basic and acidic residues" evidence="10">
    <location>
        <begin position="283"/>
        <end position="313"/>
    </location>
</feature>
<dbReference type="InterPro" id="IPR036179">
    <property type="entry name" value="Ig-like_dom_sf"/>
</dbReference>
<feature type="region of interest" description="Disordered" evidence="10">
    <location>
        <begin position="795"/>
        <end position="845"/>
    </location>
</feature>
<protein>
    <recommendedName>
        <fullName evidence="2">non-specific serine/threonine protein kinase</fullName>
        <ecNumber evidence="2">2.7.11.1</ecNumber>
    </recommendedName>
</protein>
<evidence type="ECO:0000256" key="9">
    <source>
        <dbReference type="ARBA" id="ARBA00048679"/>
    </source>
</evidence>
<feature type="domain" description="Ig-like" evidence="11">
    <location>
        <begin position="970"/>
        <end position="1058"/>
    </location>
</feature>
<keyword evidence="14" id="KW-1185">Reference proteome</keyword>